<dbReference type="AlphaFoldDB" id="A0A6G0VJ57"/>
<feature type="non-terminal residue" evidence="2">
    <location>
        <position position="368"/>
    </location>
</feature>
<dbReference type="OrthoDB" id="8191242at2759"/>
<feature type="domain" description="PiggyBac transposable element-derived protein" evidence="1">
    <location>
        <begin position="110"/>
        <end position="368"/>
    </location>
</feature>
<organism evidence="2 3">
    <name type="scientific">Aphis craccivora</name>
    <name type="common">Cowpea aphid</name>
    <dbReference type="NCBI Taxonomy" id="307492"/>
    <lineage>
        <taxon>Eukaryota</taxon>
        <taxon>Metazoa</taxon>
        <taxon>Ecdysozoa</taxon>
        <taxon>Arthropoda</taxon>
        <taxon>Hexapoda</taxon>
        <taxon>Insecta</taxon>
        <taxon>Pterygota</taxon>
        <taxon>Neoptera</taxon>
        <taxon>Paraneoptera</taxon>
        <taxon>Hemiptera</taxon>
        <taxon>Sternorrhyncha</taxon>
        <taxon>Aphidomorpha</taxon>
        <taxon>Aphidoidea</taxon>
        <taxon>Aphididae</taxon>
        <taxon>Aphidini</taxon>
        <taxon>Aphis</taxon>
        <taxon>Aphis</taxon>
    </lineage>
</organism>
<dbReference type="PANTHER" id="PTHR46599:SF3">
    <property type="entry name" value="PIGGYBAC TRANSPOSABLE ELEMENT-DERIVED PROTEIN 4"/>
    <property type="match status" value="1"/>
</dbReference>
<dbReference type="EMBL" id="VUJU01016779">
    <property type="protein sequence ID" value="KAF0687698.1"/>
    <property type="molecule type" value="Genomic_DNA"/>
</dbReference>
<dbReference type="InterPro" id="IPR029526">
    <property type="entry name" value="PGBD"/>
</dbReference>
<keyword evidence="3" id="KW-1185">Reference proteome</keyword>
<proteinExistence type="predicted"/>
<reference evidence="2 3" key="1">
    <citation type="submission" date="2019-08" db="EMBL/GenBank/DDBJ databases">
        <title>Whole genome of Aphis craccivora.</title>
        <authorList>
            <person name="Voronova N.V."/>
            <person name="Shulinski R.S."/>
            <person name="Bandarenka Y.V."/>
            <person name="Zhorov D.G."/>
            <person name="Warner D."/>
        </authorList>
    </citation>
    <scope>NUCLEOTIDE SEQUENCE [LARGE SCALE GENOMIC DNA]</scope>
    <source>
        <strain evidence="2">180601</strain>
        <tissue evidence="2">Whole Body</tissue>
    </source>
</reference>
<gene>
    <name evidence="2" type="ORF">FWK35_00034813</name>
</gene>
<evidence type="ECO:0000313" key="3">
    <source>
        <dbReference type="Proteomes" id="UP000478052"/>
    </source>
</evidence>
<dbReference type="Pfam" id="PF13843">
    <property type="entry name" value="DDE_Tnp_1_7"/>
    <property type="match status" value="1"/>
</dbReference>
<dbReference type="PANTHER" id="PTHR46599">
    <property type="entry name" value="PIGGYBAC TRANSPOSABLE ELEMENT-DERIVED PROTEIN 4"/>
    <property type="match status" value="1"/>
</dbReference>
<dbReference type="Proteomes" id="UP000478052">
    <property type="component" value="Unassembled WGS sequence"/>
</dbReference>
<protein>
    <submittedName>
        <fullName evidence="2">PiggyBac transposable element-derived protein 4-like</fullName>
    </submittedName>
</protein>
<evidence type="ECO:0000259" key="1">
    <source>
        <dbReference type="Pfam" id="PF13843"/>
    </source>
</evidence>
<name>A0A6G0VJ57_APHCR</name>
<accession>A0A6G0VJ57</accession>
<evidence type="ECO:0000313" key="2">
    <source>
        <dbReference type="EMBL" id="KAF0687698.1"/>
    </source>
</evidence>
<comment type="caution">
    <text evidence="2">The sequence shown here is derived from an EMBL/GenBank/DDBJ whole genome shotgun (WGS) entry which is preliminary data.</text>
</comment>
<sequence length="368" mass="41937">MSTSSTSSKQYINNIRHVNVVSLNEGELSGVDEIVHSDENDDPNFDMVSHVSASSDGGSTTISSRIRPNMNIDVRQWREDDNVIDDFVFNPHDTNAGINSDLFDTLMHGTPLDFYTLIVNDEIINKIVIETNKFAAQQKASKSLSPFARINKWFDTDETEIKQLFGLLIWTGLVSLPSYELYWSNSDIFATNFGLVMSRNRFEILLQMLHFSDNSATDNTNRLYKLGTVMEDIMLNSNNCMQPLEHLCIDESLVKFMGRLSFKQYIKNKRDRFGIKEFKLCIPPCYTIALKVYAGKEASTEESVGTKIVMELGNPYFDCGRTLFVDNWYSSVELAEKLKTRQTHLVGTIRSNRKSNPKQVVKKKLKKG</sequence>